<dbReference type="EMBL" id="CP036546">
    <property type="protein sequence ID" value="QCQ44809.1"/>
    <property type="molecule type" value="Genomic_DNA"/>
</dbReference>
<name>A0A081U9Y2_BACFG</name>
<evidence type="ECO:0000313" key="7">
    <source>
        <dbReference type="Proteomes" id="UP000028294"/>
    </source>
</evidence>
<protein>
    <submittedName>
        <fullName evidence="1">Uncharacterized protein</fullName>
    </submittedName>
</protein>
<gene>
    <name evidence="6" type="ORF">DW228_00730</name>
    <name evidence="4" type="ORF">DWW08_01605</name>
    <name evidence="5" type="ORF">DXA27_04580</name>
    <name evidence="3" type="ORF">EC80_008110</name>
    <name evidence="1" type="ORF">EE52_0208730</name>
    <name evidence="2" type="ORF">IA74_007105</name>
</gene>
<reference evidence="1" key="1">
    <citation type="book" date="2014" name="THE 24TH EUROPEAN CONGRESS OF CLINICAL MICROBIOLOGY AND INFECTIOUS DISEASES" publisher="ECCMID 2014" city="Barcelona, Spain">
        <title>Identification of resistance genes in three multidrug-resistant Bacteroides fragilis isolates by whole genome sequencing.</title>
        <editorList>
            <person name="Unknown"/>
            <person name="A."/>
        </editorList>
        <authorList>
            <person name="Sydenham T.V."/>
            <person name="Hasman H."/>
            <person name="Wang M."/>
            <person name="Soki J."/>
            <person name="Nagy E."/>
            <person name="Justesen U.S."/>
        </authorList>
    </citation>
    <scope>NUCLEOTIDE SEQUENCE</scope>
    <source>
        <strain evidence="1">DCMOUH0018B</strain>
        <strain evidence="3">DCMSKEJBY0001B</strain>
    </source>
</reference>
<dbReference type="Proteomes" id="UP000028294">
    <property type="component" value="Chromosome"/>
</dbReference>
<evidence type="ECO:0000313" key="4">
    <source>
        <dbReference type="EMBL" id="RGV59825.1"/>
    </source>
</evidence>
<evidence type="ECO:0000313" key="8">
    <source>
        <dbReference type="Proteomes" id="UP000036847"/>
    </source>
</evidence>
<dbReference type="Proteomes" id="UP000036847">
    <property type="component" value="Chromosome"/>
</dbReference>
<evidence type="ECO:0000313" key="11">
    <source>
        <dbReference type="Proteomes" id="UP000286270"/>
    </source>
</evidence>
<organism evidence="1">
    <name type="scientific">Bacteroides fragilis</name>
    <dbReference type="NCBI Taxonomy" id="817"/>
    <lineage>
        <taxon>Bacteria</taxon>
        <taxon>Pseudomonadati</taxon>
        <taxon>Bacteroidota</taxon>
        <taxon>Bacteroidia</taxon>
        <taxon>Bacteroidales</taxon>
        <taxon>Bacteroidaceae</taxon>
        <taxon>Bacteroides</taxon>
    </lineage>
</organism>
<accession>A0A081U9Y2</accession>
<dbReference type="OrthoDB" id="9870651at2"/>
<dbReference type="EMBL" id="QSDG01000003">
    <property type="protein sequence ID" value="RGY70665.1"/>
    <property type="molecule type" value="Genomic_DNA"/>
</dbReference>
<evidence type="ECO:0000313" key="6">
    <source>
        <dbReference type="EMBL" id="RHH16470.1"/>
    </source>
</evidence>
<reference evidence="7 8" key="4">
    <citation type="submission" date="2019-03" db="EMBL/GenBank/DDBJ databases">
        <title>Complete genome assembly of MDR B. fragilis.</title>
        <authorList>
            <person name="Sydenham T.V."/>
            <person name="Hasman H."/>
            <person name="Justesen U.S."/>
        </authorList>
    </citation>
    <scope>NUCLEOTIDE SEQUENCE [LARGE SCALE GENOMIC DNA]</scope>
    <source>
        <strain evidence="2 7">DCMOUH0067B</strain>
        <strain evidence="3 8">DCMSKEJBY0001B</strain>
    </source>
</reference>
<dbReference type="EMBL" id="QRJE01000001">
    <property type="protein sequence ID" value="RHH16470.1"/>
    <property type="molecule type" value="Genomic_DNA"/>
</dbReference>
<dbReference type="Proteomes" id="UP000266644">
    <property type="component" value="Unassembled WGS sequence"/>
</dbReference>
<proteinExistence type="predicted"/>
<dbReference type="AlphaFoldDB" id="A0A081U9Y2"/>
<evidence type="ECO:0000313" key="10">
    <source>
        <dbReference type="Proteomes" id="UP000284614"/>
    </source>
</evidence>
<dbReference type="EMBL" id="QRZH01000001">
    <property type="protein sequence ID" value="RGV59825.1"/>
    <property type="molecule type" value="Genomic_DNA"/>
</dbReference>
<reference evidence="9 10" key="3">
    <citation type="submission" date="2018-08" db="EMBL/GenBank/DDBJ databases">
        <title>A genome reference for cultivated species of the human gut microbiota.</title>
        <authorList>
            <person name="Zou Y."/>
            <person name="Xue W."/>
            <person name="Luo G."/>
        </authorList>
    </citation>
    <scope>NUCLEOTIDE SEQUENCE [LARGE SCALE GENOMIC DNA]</scope>
    <source>
        <strain evidence="4 11">AF14-26</strain>
        <strain evidence="6 9">AM18-6</strain>
        <strain evidence="5 10">OF01-1</strain>
    </source>
</reference>
<sequence length="76" mass="8718">MKHYECLKLLITLYQNGAMGIKKETSQIALARYINDKKLLGNIRNGIFIPLKLSTILKEINTIWNETLQDKSIGIK</sequence>
<dbReference type="EMBL" id="JMZZ02000105">
    <property type="protein sequence ID" value="KFX75137.1"/>
    <property type="molecule type" value="Genomic_DNA"/>
</dbReference>
<evidence type="ECO:0000313" key="9">
    <source>
        <dbReference type="Proteomes" id="UP000266644"/>
    </source>
</evidence>
<evidence type="ECO:0000313" key="3">
    <source>
        <dbReference type="EMBL" id="QCQ44809.1"/>
    </source>
</evidence>
<dbReference type="Proteomes" id="UP000284614">
    <property type="component" value="Unassembled WGS sequence"/>
</dbReference>
<evidence type="ECO:0000313" key="2">
    <source>
        <dbReference type="EMBL" id="QCQ35882.1"/>
    </source>
</evidence>
<dbReference type="Proteomes" id="UP000286270">
    <property type="component" value="Unassembled WGS sequence"/>
</dbReference>
<dbReference type="PATRIC" id="fig|817.51.peg.4905"/>
<dbReference type="EMBL" id="CP036553">
    <property type="protein sequence ID" value="QCQ35882.1"/>
    <property type="molecule type" value="Genomic_DNA"/>
</dbReference>
<evidence type="ECO:0000313" key="5">
    <source>
        <dbReference type="EMBL" id="RGY70665.1"/>
    </source>
</evidence>
<evidence type="ECO:0000313" key="1">
    <source>
        <dbReference type="EMBL" id="KFX75137.1"/>
    </source>
</evidence>
<reference evidence="1" key="2">
    <citation type="submission" date="2014-07" db="EMBL/GenBank/DDBJ databases">
        <title>Genetics and epidemiology of antimicrobial resistance in B. fragilis group.</title>
        <authorList>
            <person name="Sydenham T.V."/>
            <person name="Hasman H."/>
            <person name="Kemp M."/>
            <person name="Justesen U.S."/>
        </authorList>
    </citation>
    <scope>NUCLEOTIDE SEQUENCE [LARGE SCALE GENOMIC DNA]</scope>
    <source>
        <strain evidence="1">DCMOUH0018B</strain>
    </source>
</reference>